<dbReference type="OrthoDB" id="990837at2759"/>
<comment type="caution">
    <text evidence="1">The sequence shown here is derived from an EMBL/GenBank/DDBJ whole genome shotgun (WGS) entry which is preliminary data.</text>
</comment>
<protein>
    <submittedName>
        <fullName evidence="1">Uncharacterized protein</fullName>
    </submittedName>
</protein>
<evidence type="ECO:0000313" key="1">
    <source>
        <dbReference type="EMBL" id="KAJ4950955.1"/>
    </source>
</evidence>
<keyword evidence="2" id="KW-1185">Reference proteome</keyword>
<sequence>MLQARLLPHRSGLQLLPLPFRICLKAWMLSHKFVEQSRESDIYIRNQKAKKSWWSLRWFAQYTKDESGPRHFSEEDWEQLNQIIGYKEGDLKKLLTMQDRGNILHTFLKKQKKFDLKLGSYQLSSPNGLLAESATVNDSLVGIFHRSVLMLKWTGVWFQKLLHYLKDPIDQIITFFENIPVSQTIAVETAIAVQMTIDGVKRTAQQCNTSAG</sequence>
<organism evidence="1 2">
    <name type="scientific">Protea cynaroides</name>
    <dbReference type="NCBI Taxonomy" id="273540"/>
    <lineage>
        <taxon>Eukaryota</taxon>
        <taxon>Viridiplantae</taxon>
        <taxon>Streptophyta</taxon>
        <taxon>Embryophyta</taxon>
        <taxon>Tracheophyta</taxon>
        <taxon>Spermatophyta</taxon>
        <taxon>Magnoliopsida</taxon>
        <taxon>Proteales</taxon>
        <taxon>Proteaceae</taxon>
        <taxon>Protea</taxon>
    </lineage>
</organism>
<dbReference type="EMBL" id="JAMYWD010000012">
    <property type="protein sequence ID" value="KAJ4950955.1"/>
    <property type="molecule type" value="Genomic_DNA"/>
</dbReference>
<reference evidence="1" key="1">
    <citation type="journal article" date="2023" name="Plant J.">
        <title>The genome of the king protea, Protea cynaroides.</title>
        <authorList>
            <person name="Chang J."/>
            <person name="Duong T.A."/>
            <person name="Schoeman C."/>
            <person name="Ma X."/>
            <person name="Roodt D."/>
            <person name="Barker N."/>
            <person name="Li Z."/>
            <person name="Van de Peer Y."/>
            <person name="Mizrachi E."/>
        </authorList>
    </citation>
    <scope>NUCLEOTIDE SEQUENCE</scope>
    <source>
        <tissue evidence="1">Young leaves</tissue>
    </source>
</reference>
<dbReference type="Proteomes" id="UP001141806">
    <property type="component" value="Unassembled WGS sequence"/>
</dbReference>
<evidence type="ECO:0000313" key="2">
    <source>
        <dbReference type="Proteomes" id="UP001141806"/>
    </source>
</evidence>
<name>A0A9Q0GP21_9MAGN</name>
<dbReference type="AlphaFoldDB" id="A0A9Q0GP21"/>
<proteinExistence type="predicted"/>
<gene>
    <name evidence="1" type="ORF">NE237_027787</name>
</gene>
<accession>A0A9Q0GP21</accession>